<proteinExistence type="predicted"/>
<dbReference type="AlphaFoldDB" id="A0A9N9ALF2"/>
<evidence type="ECO:0000256" key="1">
    <source>
        <dbReference type="SAM" id="MobiDB-lite"/>
    </source>
</evidence>
<evidence type="ECO:0000313" key="2">
    <source>
        <dbReference type="EMBL" id="CAG8535109.1"/>
    </source>
</evidence>
<dbReference type="Proteomes" id="UP000789375">
    <property type="component" value="Unassembled WGS sequence"/>
</dbReference>
<comment type="caution">
    <text evidence="2">The sequence shown here is derived from an EMBL/GenBank/DDBJ whole genome shotgun (WGS) entry which is preliminary data.</text>
</comment>
<organism evidence="2 3">
    <name type="scientific">Funneliformis mosseae</name>
    <name type="common">Endomycorrhizal fungus</name>
    <name type="synonym">Glomus mosseae</name>
    <dbReference type="NCBI Taxonomy" id="27381"/>
    <lineage>
        <taxon>Eukaryota</taxon>
        <taxon>Fungi</taxon>
        <taxon>Fungi incertae sedis</taxon>
        <taxon>Mucoromycota</taxon>
        <taxon>Glomeromycotina</taxon>
        <taxon>Glomeromycetes</taxon>
        <taxon>Glomerales</taxon>
        <taxon>Glomeraceae</taxon>
        <taxon>Funneliformis</taxon>
    </lineage>
</organism>
<evidence type="ECO:0000313" key="3">
    <source>
        <dbReference type="Proteomes" id="UP000789375"/>
    </source>
</evidence>
<keyword evidence="3" id="KW-1185">Reference proteome</keyword>
<reference evidence="2" key="1">
    <citation type="submission" date="2021-06" db="EMBL/GenBank/DDBJ databases">
        <authorList>
            <person name="Kallberg Y."/>
            <person name="Tangrot J."/>
            <person name="Rosling A."/>
        </authorList>
    </citation>
    <scope>NUCLEOTIDE SEQUENCE</scope>
    <source>
        <strain evidence="2">87-6 pot B 2015</strain>
    </source>
</reference>
<protein>
    <submittedName>
        <fullName evidence="2">16098_t:CDS:1</fullName>
    </submittedName>
</protein>
<gene>
    <name evidence="2" type="ORF">FMOSSE_LOCUS5701</name>
</gene>
<sequence>MIQYIYFQGKQKGPSAETKGGQSPIGQQPLVQKFLLSQQIPPQHESSGQGTQHPLRQHSPTF</sequence>
<feature type="region of interest" description="Disordered" evidence="1">
    <location>
        <begin position="38"/>
        <end position="62"/>
    </location>
</feature>
<name>A0A9N9ALF2_FUNMO</name>
<accession>A0A9N9ALF2</accession>
<dbReference type="EMBL" id="CAJVPP010001116">
    <property type="protein sequence ID" value="CAG8535109.1"/>
    <property type="molecule type" value="Genomic_DNA"/>
</dbReference>